<evidence type="ECO:0000313" key="3">
    <source>
        <dbReference type="Proteomes" id="UP000019474"/>
    </source>
</evidence>
<gene>
    <name evidence="2" type="ORF">B808_417</name>
</gene>
<evidence type="ECO:0000313" key="2">
    <source>
        <dbReference type="EMBL" id="ETO40679.1"/>
    </source>
</evidence>
<feature type="domain" description="DUF7671" evidence="1">
    <location>
        <begin position="3"/>
        <end position="98"/>
    </location>
</feature>
<comment type="caution">
    <text evidence="2">The sequence shown here is derived from an EMBL/GenBank/DDBJ whole genome shotgun (WGS) entry which is preliminary data.</text>
</comment>
<reference evidence="2 3" key="1">
    <citation type="submission" date="2012-08" db="EMBL/GenBank/DDBJ databases">
        <title>Genome sequencing of Lactobacillus florum 8D.</title>
        <authorList>
            <person name="Kim E.B."/>
            <person name="Marco M.L."/>
        </authorList>
    </citation>
    <scope>NUCLEOTIDE SEQUENCE [LARGE SCALE GENOMIC DNA]</scope>
    <source>
        <strain evidence="2 3">8D</strain>
    </source>
</reference>
<dbReference type="RefSeq" id="WP_035421618.1">
    <property type="nucleotide sequence ID" value="NZ_ALXG01000016.1"/>
</dbReference>
<sequence length="114" mass="13325">MGAKYHVLQFWGAPVFQDASGDYQLKLDQNQHCKLHQWRIGKHTKGTYRRPGQVFLTENHLAVVIVTAIPLPFQQRHRLVPMARFLQTQVKDIVLETAHQQLVVQEDKRENDDQ</sequence>
<keyword evidence="3" id="KW-1185">Reference proteome</keyword>
<proteinExistence type="predicted"/>
<dbReference type="AlphaFoldDB" id="W9ELW9"/>
<dbReference type="OrthoDB" id="2142474at2"/>
<organism evidence="2 3">
    <name type="scientific">Fructilactobacillus florum 8D</name>
    <dbReference type="NCBI Taxonomy" id="1221538"/>
    <lineage>
        <taxon>Bacteria</taxon>
        <taxon>Bacillati</taxon>
        <taxon>Bacillota</taxon>
        <taxon>Bacilli</taxon>
        <taxon>Lactobacillales</taxon>
        <taxon>Lactobacillaceae</taxon>
        <taxon>Fructilactobacillus</taxon>
    </lineage>
</organism>
<dbReference type="EMBL" id="ALXG01000016">
    <property type="protein sequence ID" value="ETO40679.1"/>
    <property type="molecule type" value="Genomic_DNA"/>
</dbReference>
<accession>W9ELW9</accession>
<dbReference type="Pfam" id="PF24710">
    <property type="entry name" value="DUF7671"/>
    <property type="match status" value="1"/>
</dbReference>
<dbReference type="PATRIC" id="fig|1221538.3.peg.422"/>
<dbReference type="InterPro" id="IPR056088">
    <property type="entry name" value="DUF7671"/>
</dbReference>
<evidence type="ECO:0000259" key="1">
    <source>
        <dbReference type="Pfam" id="PF24710"/>
    </source>
</evidence>
<protein>
    <recommendedName>
        <fullName evidence="1">DUF7671 domain-containing protein</fullName>
    </recommendedName>
</protein>
<name>W9ELW9_9LACO</name>
<dbReference type="Proteomes" id="UP000019474">
    <property type="component" value="Unassembled WGS sequence"/>
</dbReference>